<keyword evidence="1" id="KW-0812">Transmembrane</keyword>
<feature type="transmembrane region" description="Helical" evidence="1">
    <location>
        <begin position="7"/>
        <end position="24"/>
    </location>
</feature>
<keyword evidence="1" id="KW-1133">Transmembrane helix</keyword>
<protein>
    <submittedName>
        <fullName evidence="2">Uncharacterized protein</fullName>
    </submittedName>
</protein>
<dbReference type="Proteomes" id="UP001310022">
    <property type="component" value="Unassembled WGS sequence"/>
</dbReference>
<sequence>MKKWINILAWIMAFVAIIVFYASIRFHEHEVPLTFAALASLLAAYGVHQWSKKINEKK</sequence>
<gene>
    <name evidence="2" type="ORF">PEDI_00110</name>
</gene>
<comment type="caution">
    <text evidence="2">The sequence shown here is derived from an EMBL/GenBank/DDBJ whole genome shotgun (WGS) entry which is preliminary data.</text>
</comment>
<organism evidence="2 3">
    <name type="scientific">Persicobacter diffluens</name>
    <dbReference type="NCBI Taxonomy" id="981"/>
    <lineage>
        <taxon>Bacteria</taxon>
        <taxon>Pseudomonadati</taxon>
        <taxon>Bacteroidota</taxon>
        <taxon>Cytophagia</taxon>
        <taxon>Cytophagales</taxon>
        <taxon>Persicobacteraceae</taxon>
        <taxon>Persicobacter</taxon>
    </lineage>
</organism>
<dbReference type="AlphaFoldDB" id="A0AAN4VSS4"/>
<evidence type="ECO:0000313" key="3">
    <source>
        <dbReference type="Proteomes" id="UP001310022"/>
    </source>
</evidence>
<keyword evidence="1" id="KW-0472">Membrane</keyword>
<accession>A0AAN4VSS4</accession>
<dbReference type="RefSeq" id="WP_338235518.1">
    <property type="nucleotide sequence ID" value="NZ_BQKE01000001.1"/>
</dbReference>
<feature type="transmembrane region" description="Helical" evidence="1">
    <location>
        <begin position="30"/>
        <end position="48"/>
    </location>
</feature>
<name>A0AAN4VSS4_9BACT</name>
<keyword evidence="3" id="KW-1185">Reference proteome</keyword>
<evidence type="ECO:0000313" key="2">
    <source>
        <dbReference type="EMBL" id="GJM59459.1"/>
    </source>
</evidence>
<reference evidence="2 3" key="1">
    <citation type="submission" date="2021-12" db="EMBL/GenBank/DDBJ databases">
        <title>Genome sequencing of bacteria with rrn-lacking chromosome and rrn-plasmid.</title>
        <authorList>
            <person name="Anda M."/>
            <person name="Iwasaki W."/>
        </authorList>
    </citation>
    <scope>NUCLEOTIDE SEQUENCE [LARGE SCALE GENOMIC DNA]</scope>
    <source>
        <strain evidence="2 3">NBRC 15940</strain>
    </source>
</reference>
<proteinExistence type="predicted"/>
<dbReference type="EMBL" id="BQKE01000001">
    <property type="protein sequence ID" value="GJM59459.1"/>
    <property type="molecule type" value="Genomic_DNA"/>
</dbReference>
<evidence type="ECO:0000256" key="1">
    <source>
        <dbReference type="SAM" id="Phobius"/>
    </source>
</evidence>